<dbReference type="GO" id="GO:0005507">
    <property type="term" value="F:copper ion binding"/>
    <property type="evidence" value="ECO:0007669"/>
    <property type="project" value="InterPro"/>
</dbReference>
<dbReference type="FunFam" id="2.60.40.420:FF:000009">
    <property type="entry name" value="Ceruloplasmin"/>
    <property type="match status" value="1"/>
</dbReference>
<dbReference type="SUPFAM" id="SSF49503">
    <property type="entry name" value="Cupredoxins"/>
    <property type="match status" value="6"/>
</dbReference>
<evidence type="ECO:0000256" key="16">
    <source>
        <dbReference type="SAM" id="SignalP"/>
    </source>
</evidence>
<organism evidence="19 20">
    <name type="scientific">Stichopus japonicus</name>
    <name type="common">Sea cucumber</name>
    <dbReference type="NCBI Taxonomy" id="307972"/>
    <lineage>
        <taxon>Eukaryota</taxon>
        <taxon>Metazoa</taxon>
        <taxon>Echinodermata</taxon>
        <taxon>Eleutherozoa</taxon>
        <taxon>Echinozoa</taxon>
        <taxon>Holothuroidea</taxon>
        <taxon>Aspidochirotacea</taxon>
        <taxon>Aspidochirotida</taxon>
        <taxon>Stichopodidae</taxon>
        <taxon>Apostichopus</taxon>
    </lineage>
</organism>
<evidence type="ECO:0000256" key="15">
    <source>
        <dbReference type="ARBA" id="ARBA00023180"/>
    </source>
</evidence>
<evidence type="ECO:0000256" key="2">
    <source>
        <dbReference type="ARBA" id="ARBA00004167"/>
    </source>
</evidence>
<dbReference type="Pfam" id="PF07732">
    <property type="entry name" value="Cu-oxidase_3"/>
    <property type="match status" value="2"/>
</dbReference>
<keyword evidence="7 16" id="KW-0732">Signal</keyword>
<keyword evidence="15" id="KW-0325">Glycoprotein</keyword>
<dbReference type="FunFam" id="2.60.40.420:FF:000002">
    <property type="entry name" value="Hephaestin like 1"/>
    <property type="match status" value="1"/>
</dbReference>
<keyword evidence="12" id="KW-0406">Ion transport</keyword>
<dbReference type="STRING" id="307972.A0A2G8LGD3"/>
<dbReference type="PANTHER" id="PTHR11709">
    <property type="entry name" value="MULTI-COPPER OXIDASE"/>
    <property type="match status" value="1"/>
</dbReference>
<dbReference type="Proteomes" id="UP000230750">
    <property type="component" value="Unassembled WGS sequence"/>
</dbReference>
<dbReference type="FunFam" id="2.60.40.420:FF:000075">
    <property type="entry name" value="hephaestin isoform X2"/>
    <property type="match status" value="1"/>
</dbReference>
<keyword evidence="11" id="KW-0915">Sodium</keyword>
<keyword evidence="5" id="KW-0812">Transmembrane</keyword>
<evidence type="ECO:0000256" key="6">
    <source>
        <dbReference type="ARBA" id="ARBA00022723"/>
    </source>
</evidence>
<keyword evidence="13" id="KW-0472">Membrane</keyword>
<evidence type="ECO:0000259" key="18">
    <source>
        <dbReference type="Pfam" id="PF07732"/>
    </source>
</evidence>
<dbReference type="InterPro" id="IPR011706">
    <property type="entry name" value="Cu-oxidase_C"/>
</dbReference>
<comment type="caution">
    <text evidence="19">The sequence shown here is derived from an EMBL/GenBank/DDBJ whole genome shotgun (WGS) entry which is preliminary data.</text>
</comment>
<keyword evidence="14" id="KW-1015">Disulfide bond</keyword>
<gene>
    <name evidence="19" type="ORF">BSL78_03743</name>
</gene>
<dbReference type="GO" id="GO:0005886">
    <property type="term" value="C:plasma membrane"/>
    <property type="evidence" value="ECO:0007669"/>
    <property type="project" value="TreeGrafter"/>
</dbReference>
<evidence type="ECO:0000256" key="13">
    <source>
        <dbReference type="ARBA" id="ARBA00023136"/>
    </source>
</evidence>
<dbReference type="OrthoDB" id="2121828at2759"/>
<evidence type="ECO:0000259" key="17">
    <source>
        <dbReference type="Pfam" id="PF07731"/>
    </source>
</evidence>
<dbReference type="PROSITE" id="PS00080">
    <property type="entry name" value="MULTICOPPER_OXIDASE2"/>
    <property type="match status" value="1"/>
</dbReference>
<dbReference type="AlphaFoldDB" id="A0A2G8LGD3"/>
<evidence type="ECO:0000256" key="5">
    <source>
        <dbReference type="ARBA" id="ARBA00022692"/>
    </source>
</evidence>
<feature type="domain" description="Plastocyanin-like" evidence="18">
    <location>
        <begin position="461"/>
        <end position="568"/>
    </location>
</feature>
<keyword evidence="8" id="KW-0677">Repeat</keyword>
<feature type="chain" id="PRO_5013573879" evidence="16">
    <location>
        <begin position="31"/>
        <end position="1044"/>
    </location>
</feature>
<feature type="domain" description="Plastocyanin-like" evidence="17">
    <location>
        <begin position="924"/>
        <end position="1037"/>
    </location>
</feature>
<accession>A0A2G8LGD3</accession>
<sequence length="1044" mass="117292">MSFSFLSSSGMSKMLIQLLVPLLCVGLSHQANLHFYIAAVEVDWDYAPSGINGITGDAFDPDSTAAKYVLGGPDRIGSVYKKALYREFTNDTFTVQKPHPEWLGTLGPILRAEVKDILHIHFKNLASRPYTMHPHGVFYDKNSEGALYQDGTSGDDKRDDGVPPGGTYNYLWEVPTRAGPSRGDSGCVSWQYHSHIESPLGTNTGLVGPMVICRQAVLKPDGSRVDVDKEFFLMVTTFDENLSYYIQDNIKTYCDVSSVDQEDEGFLDSNKMRSINGYVYGNLPGLEVCVGEKIVWHIFGMGTEIDVHTITFTGNELVQNNHRRDVFGISPAAIFNTIMRPRNTGTWLITSNVINHIEAGLQALYTVRSDCGWEAVERPLMGQIREYFIGAVNTSWNYAPTGMNTIYRTSLTDPTQHENTYFESSPERIGGTYLKYRYLAYSDDTFSRRMRPQPDEIYLGILGPLIRAEVGDTIRVHFKNMASHPLNIHASGVAYNKSNEGIKYNDGTSGRDKEDDEVAPGGTYIYEWTVPEHVGPTDDDLQCLTRIYRSTVDSIRDYNSGLIGPLVICRQGTLDQNGKQMNVDREYFLLFAHFDENESWLTDDNIRIFAPEADPEDAGFIESNQMYAINGWSYANIPSINACLGDTISWHLAGFGQATDHHSAYFTKGSFNEEGRTQDQLSLLPGMSGTVHMLADNIGEWSFACLTVDHHDNGLIGCYNVSECGRQDPVPEREPVRTHYIAAVEVEWDYAPVHFDPVRNQSLDDPDSEGHVFVSRGDTFIGSRYKKILYREFTDETFQEEKDRPVDWGFLGPPIYIEVDETIKIVFKNMGSRPHSIHAHGIDYTATIENPTKGDSSHAGVLDYQHDLYSGLVGPLLVCKKGALRNGARNDVDRELFLFFIVSDENRSWYLQENIDTYCLDPSSVDVTDGDFVESNLMHGINGYIYSNLKGLTMKKGEKVEWYLLGMGNEVDLHSVHFHGQTIVYRKEQPHRADVFELFPGLYSALRMVPDNPGEWLLHCHVNDHILGGMETTFTVLSSSSTGL</sequence>
<evidence type="ECO:0000256" key="3">
    <source>
        <dbReference type="ARBA" id="ARBA00010609"/>
    </source>
</evidence>
<keyword evidence="4" id="KW-0813">Transport</keyword>
<name>A0A2G8LGD3_STIJA</name>
<keyword evidence="10" id="KW-0560">Oxidoreductase</keyword>
<evidence type="ECO:0000256" key="1">
    <source>
        <dbReference type="ARBA" id="ARBA00001935"/>
    </source>
</evidence>
<evidence type="ECO:0000256" key="10">
    <source>
        <dbReference type="ARBA" id="ARBA00023002"/>
    </source>
</evidence>
<evidence type="ECO:0000256" key="9">
    <source>
        <dbReference type="ARBA" id="ARBA00022989"/>
    </source>
</evidence>
<dbReference type="GO" id="GO:0016491">
    <property type="term" value="F:oxidoreductase activity"/>
    <property type="evidence" value="ECO:0007669"/>
    <property type="project" value="UniProtKB-KW"/>
</dbReference>
<keyword evidence="6" id="KW-0479">Metal-binding</keyword>
<dbReference type="PANTHER" id="PTHR11709:SF504">
    <property type="entry name" value="PLASTOCYANIN-LIKE DOMAIN-CONTAINING PROTEIN"/>
    <property type="match status" value="1"/>
</dbReference>
<evidence type="ECO:0000256" key="7">
    <source>
        <dbReference type="ARBA" id="ARBA00022729"/>
    </source>
</evidence>
<evidence type="ECO:0000256" key="4">
    <source>
        <dbReference type="ARBA" id="ARBA00022448"/>
    </source>
</evidence>
<proteinExistence type="inferred from homology"/>
<evidence type="ECO:0000256" key="11">
    <source>
        <dbReference type="ARBA" id="ARBA00023053"/>
    </source>
</evidence>
<evidence type="ECO:0000256" key="8">
    <source>
        <dbReference type="ARBA" id="ARBA00022737"/>
    </source>
</evidence>
<reference evidence="19 20" key="1">
    <citation type="journal article" date="2017" name="PLoS Biol.">
        <title>The sea cucumber genome provides insights into morphological evolution and visceral regeneration.</title>
        <authorList>
            <person name="Zhang X."/>
            <person name="Sun L."/>
            <person name="Yuan J."/>
            <person name="Sun Y."/>
            <person name="Gao Y."/>
            <person name="Zhang L."/>
            <person name="Li S."/>
            <person name="Dai H."/>
            <person name="Hamel J.F."/>
            <person name="Liu C."/>
            <person name="Yu Y."/>
            <person name="Liu S."/>
            <person name="Lin W."/>
            <person name="Guo K."/>
            <person name="Jin S."/>
            <person name="Xu P."/>
            <person name="Storey K.B."/>
            <person name="Huan P."/>
            <person name="Zhang T."/>
            <person name="Zhou Y."/>
            <person name="Zhang J."/>
            <person name="Lin C."/>
            <person name="Li X."/>
            <person name="Xing L."/>
            <person name="Huo D."/>
            <person name="Sun M."/>
            <person name="Wang L."/>
            <person name="Mercier A."/>
            <person name="Li F."/>
            <person name="Yang H."/>
            <person name="Xiang J."/>
        </authorList>
    </citation>
    <scope>NUCLEOTIDE SEQUENCE [LARGE SCALE GENOMIC DNA]</scope>
    <source>
        <strain evidence="19">Shaxun</strain>
        <tissue evidence="19">Muscle</tissue>
    </source>
</reference>
<dbReference type="InterPro" id="IPR033138">
    <property type="entry name" value="Cu_oxidase_CS"/>
</dbReference>
<evidence type="ECO:0000256" key="12">
    <source>
        <dbReference type="ARBA" id="ARBA00023065"/>
    </source>
</evidence>
<dbReference type="EMBL" id="MRZV01000086">
    <property type="protein sequence ID" value="PIK59314.1"/>
    <property type="molecule type" value="Genomic_DNA"/>
</dbReference>
<dbReference type="InterPro" id="IPR002355">
    <property type="entry name" value="Cu_oxidase_Cu_BS"/>
</dbReference>
<evidence type="ECO:0000313" key="20">
    <source>
        <dbReference type="Proteomes" id="UP000230750"/>
    </source>
</evidence>
<dbReference type="InterPro" id="IPR011707">
    <property type="entry name" value="Cu-oxidase-like_N"/>
</dbReference>
<evidence type="ECO:0000256" key="14">
    <source>
        <dbReference type="ARBA" id="ARBA00023157"/>
    </source>
</evidence>
<feature type="domain" description="Plastocyanin-like" evidence="18">
    <location>
        <begin position="106"/>
        <end position="214"/>
    </location>
</feature>
<dbReference type="InterPro" id="IPR008972">
    <property type="entry name" value="Cupredoxin"/>
</dbReference>
<keyword evidence="20" id="KW-1185">Reference proteome</keyword>
<comment type="cofactor">
    <cofactor evidence="1">
        <name>Cu cation</name>
        <dbReference type="ChEBI" id="CHEBI:23378"/>
    </cofactor>
</comment>
<dbReference type="GO" id="GO:0006826">
    <property type="term" value="P:iron ion transport"/>
    <property type="evidence" value="ECO:0007669"/>
    <property type="project" value="TreeGrafter"/>
</dbReference>
<dbReference type="PROSITE" id="PS00079">
    <property type="entry name" value="MULTICOPPER_OXIDASE1"/>
    <property type="match status" value="2"/>
</dbReference>
<dbReference type="InterPro" id="IPR045087">
    <property type="entry name" value="Cu-oxidase_fam"/>
</dbReference>
<evidence type="ECO:0000313" key="19">
    <source>
        <dbReference type="EMBL" id="PIK59314.1"/>
    </source>
</evidence>
<keyword evidence="9" id="KW-1133">Transmembrane helix</keyword>
<dbReference type="Gene3D" id="2.60.40.420">
    <property type="entry name" value="Cupredoxins - blue copper proteins"/>
    <property type="match status" value="4"/>
</dbReference>
<comment type="similarity">
    <text evidence="3">Belongs to the multicopper oxidase family.</text>
</comment>
<feature type="signal peptide" evidence="16">
    <location>
        <begin position="1"/>
        <end position="30"/>
    </location>
</feature>
<comment type="subcellular location">
    <subcellularLocation>
        <location evidence="2">Membrane</location>
        <topology evidence="2">Single-pass membrane protein</topology>
    </subcellularLocation>
</comment>
<protein>
    <submittedName>
        <fullName evidence="19">Putative hephaestin-like protein 1</fullName>
    </submittedName>
</protein>
<dbReference type="Pfam" id="PF07731">
    <property type="entry name" value="Cu-oxidase_2"/>
    <property type="match status" value="1"/>
</dbReference>